<dbReference type="AlphaFoldDB" id="A0AAX4H9X0"/>
<dbReference type="SUPFAM" id="SSF53067">
    <property type="entry name" value="Actin-like ATPase domain"/>
    <property type="match status" value="2"/>
</dbReference>
<evidence type="ECO:0000313" key="3">
    <source>
        <dbReference type="EMBL" id="WPK25086.1"/>
    </source>
</evidence>
<dbReference type="Gene3D" id="3.90.640.10">
    <property type="entry name" value="Actin, Chain A, domain 4"/>
    <property type="match status" value="1"/>
</dbReference>
<sequence>MSASLPTAADDDMPVDFESSPAPIFDTENDGAYNENPDNGDSEQQLGNQKKRKKPAKGGGGPKRITEEALQRRREGRLKAAATIANNLKKTGIGRFEDENGFPYTNIRQVPLVNQKNYFTDYLKRDDQISMNRNSKGDSSELAPKPNGIKRDDDDEDDDDNDDNDDDENGVLGLDTIVIHPGSRNLRIGRASDEYPQCFPMVIAVPNFDSDIVPSVEPERIYDEDGVLTFGETFESAKSLVTKDFRARMRYYKRRVNPNSRDSAAQFNATQTPEIISSSNNPDDKTYISAQSELLKEKKFFVGEEALSLPYGENFSAWRLRYPIKCGLLNQSPDDYRLAQEVLSDIIRIITYALQKLDIGDDYSKFKCMLVIPDVYDKQMVENLVTILLSTLGFAKFGLIQESVAATFGTGVSSACVIDVGAEKTSISCVDEGMIISDSRIYLNYGGNHITEAFTKMLLQQDFPYNSINLRHNDDWELAQRLKEKFCTFDDAEIAIQLYNFFMKKPDEETKKYQFKVYDETMLAPLGLFYPDLFGISSQIDPRPLFPSPVDHYSGELNNPYSKAQELLLANQGFTELPDVDLLQRLIDGRHAYKLGNPGISRPESEDALFFTKKALSIPLDKAIIESITHAGISLDFNRAKKLYDNILVVGGGLAKFPAFETLLNDRVNIWRPRFLSSGSLEDLVSMLSKDKEKLESVRKSLITALKAKKKTASSQDEIELSPEELKKIDEQTEFVIDLDRADAIAEQGQTTPVNILTPPKELQPEMICWKGGGVFARLKVAGELWISREDWELLNSRCLYYKSLFNY</sequence>
<feature type="compositionally biased region" description="Acidic residues" evidence="2">
    <location>
        <begin position="153"/>
        <end position="169"/>
    </location>
</feature>
<dbReference type="PANTHER" id="PTHR11937">
    <property type="entry name" value="ACTIN"/>
    <property type="match status" value="1"/>
</dbReference>
<feature type="compositionally biased region" description="Basic and acidic residues" evidence="2">
    <location>
        <begin position="64"/>
        <end position="73"/>
    </location>
</feature>
<evidence type="ECO:0000256" key="2">
    <source>
        <dbReference type="SAM" id="MobiDB-lite"/>
    </source>
</evidence>
<evidence type="ECO:0000256" key="1">
    <source>
        <dbReference type="RuleBase" id="RU000487"/>
    </source>
</evidence>
<keyword evidence="4" id="KW-1185">Reference proteome</keyword>
<dbReference type="Pfam" id="PF00022">
    <property type="entry name" value="Actin"/>
    <property type="match status" value="1"/>
</dbReference>
<comment type="similarity">
    <text evidence="1">Belongs to the actin family.</text>
</comment>
<dbReference type="EMBL" id="CP138896">
    <property type="protein sequence ID" value="WPK25086.1"/>
    <property type="molecule type" value="Genomic_DNA"/>
</dbReference>
<dbReference type="Proteomes" id="UP001338582">
    <property type="component" value="Chromosome 3"/>
</dbReference>
<proteinExistence type="inferred from homology"/>
<dbReference type="InterPro" id="IPR043129">
    <property type="entry name" value="ATPase_NBD"/>
</dbReference>
<feature type="compositionally biased region" description="Polar residues" evidence="2">
    <location>
        <begin position="36"/>
        <end position="48"/>
    </location>
</feature>
<dbReference type="SMART" id="SM00268">
    <property type="entry name" value="ACTIN"/>
    <property type="match status" value="1"/>
</dbReference>
<dbReference type="RefSeq" id="XP_062877469.1">
    <property type="nucleotide sequence ID" value="XM_063021399.1"/>
</dbReference>
<protein>
    <recommendedName>
        <fullName evidence="5">Actin-related protein 8</fullName>
    </recommendedName>
</protein>
<evidence type="ECO:0000313" key="4">
    <source>
        <dbReference type="Proteomes" id="UP001338582"/>
    </source>
</evidence>
<accession>A0AAX4H9X0</accession>
<evidence type="ECO:0008006" key="5">
    <source>
        <dbReference type="Google" id="ProtNLM"/>
    </source>
</evidence>
<dbReference type="GeneID" id="88173453"/>
<dbReference type="InterPro" id="IPR004000">
    <property type="entry name" value="Actin"/>
</dbReference>
<feature type="region of interest" description="Disordered" evidence="2">
    <location>
        <begin position="130"/>
        <end position="174"/>
    </location>
</feature>
<dbReference type="KEGG" id="asau:88173453"/>
<reference evidence="3 4" key="1">
    <citation type="submission" date="2023-10" db="EMBL/GenBank/DDBJ databases">
        <title>Draft Genome Sequence of Candida saopaulonensis from a very Premature Infant with Sepsis.</title>
        <authorList>
            <person name="Ning Y."/>
            <person name="Dai R."/>
            <person name="Xiao M."/>
            <person name="Xu Y."/>
            <person name="Yan Q."/>
            <person name="Zhang L."/>
        </authorList>
    </citation>
    <scope>NUCLEOTIDE SEQUENCE [LARGE SCALE GENOMIC DNA]</scope>
    <source>
        <strain evidence="3 4">19XY460</strain>
    </source>
</reference>
<dbReference type="Gene3D" id="3.30.420.40">
    <property type="match status" value="1"/>
</dbReference>
<feature type="region of interest" description="Disordered" evidence="2">
    <location>
        <begin position="1"/>
        <end position="75"/>
    </location>
</feature>
<name>A0AAX4H9X0_9ASCO</name>
<dbReference type="Gene3D" id="3.30.420.580">
    <property type="match status" value="1"/>
</dbReference>
<gene>
    <name evidence="3" type="ORF">PUMCH_002388</name>
</gene>
<organism evidence="3 4">
    <name type="scientific">Australozyma saopauloensis</name>
    <dbReference type="NCBI Taxonomy" id="291208"/>
    <lineage>
        <taxon>Eukaryota</taxon>
        <taxon>Fungi</taxon>
        <taxon>Dikarya</taxon>
        <taxon>Ascomycota</taxon>
        <taxon>Saccharomycotina</taxon>
        <taxon>Pichiomycetes</taxon>
        <taxon>Metschnikowiaceae</taxon>
        <taxon>Australozyma</taxon>
    </lineage>
</organism>
<dbReference type="CDD" id="cd10206">
    <property type="entry name" value="ASKHA_NBD_Arp8-like"/>
    <property type="match status" value="1"/>
</dbReference>